<proteinExistence type="predicted"/>
<keyword evidence="1" id="KW-0732">Signal</keyword>
<gene>
    <name evidence="2" type="ORF">BN1012_Phect886</name>
</gene>
<dbReference type="HOGENOM" id="CLU_082659_0_0_5"/>
<organism evidence="2 3">
    <name type="scientific">Candidatus Phaeomarinibacter ectocarpi</name>
    <dbReference type="NCBI Taxonomy" id="1458461"/>
    <lineage>
        <taxon>Bacteria</taxon>
        <taxon>Pseudomonadati</taxon>
        <taxon>Pseudomonadota</taxon>
        <taxon>Alphaproteobacteria</taxon>
        <taxon>Hyphomicrobiales</taxon>
        <taxon>Parvibaculaceae</taxon>
        <taxon>Candidatus Phaeomarinibacter</taxon>
    </lineage>
</organism>
<sequence>MPVGAQKRLYAAFTAVSLTATWAATPVEAGAWPQPPGQTSVIARLTTTTAPHGFDAGGQVVRDADFEKTELDAYVEHGWRESVTLLVKPTLQHTIVGSQRRTGLATIEAGARARVWVFEEDQSVLALQASVILPMREHDSQNPLITSGHTDIDARLLHGVPGTLFGLNDFADTQLAYRHRGGGAPDEIRLDMTYGIDLDPDWTLMTQSLTVAAIGNARAPFQQFVSQKMQMSLRWQFAEDRHVEFGGLRTMSGVQTVRETGAFISFWTSF</sequence>
<accession>X5ML27</accession>
<dbReference type="Proteomes" id="UP000032160">
    <property type="component" value="Chromosome I"/>
</dbReference>
<dbReference type="EMBL" id="HG966617">
    <property type="protein sequence ID" value="CDO59100.1"/>
    <property type="molecule type" value="Genomic_DNA"/>
</dbReference>
<dbReference type="AlphaFoldDB" id="X5ML27"/>
<evidence type="ECO:0000313" key="3">
    <source>
        <dbReference type="Proteomes" id="UP000032160"/>
    </source>
</evidence>
<dbReference type="RefSeq" id="WP_043949860.1">
    <property type="nucleotide sequence ID" value="NZ_HG966617.1"/>
</dbReference>
<feature type="chain" id="PRO_5004958947" evidence="1">
    <location>
        <begin position="24"/>
        <end position="270"/>
    </location>
</feature>
<keyword evidence="3" id="KW-1185">Reference proteome</keyword>
<protein>
    <submittedName>
        <fullName evidence="2">Uncharacterized protein</fullName>
    </submittedName>
</protein>
<evidence type="ECO:0000313" key="2">
    <source>
        <dbReference type="EMBL" id="CDO59100.1"/>
    </source>
</evidence>
<feature type="signal peptide" evidence="1">
    <location>
        <begin position="1"/>
        <end position="23"/>
    </location>
</feature>
<dbReference type="OrthoDB" id="7627828at2"/>
<reference evidence="2 3" key="1">
    <citation type="journal article" date="2014" name="Front. Genet.">
        <title>Genome and metabolic network of "Candidatus Phaeomarinobacter ectocarpi" Ec32, a new candidate genus of Alphaproteobacteria frequently associated with brown algae.</title>
        <authorList>
            <person name="Dittami S.M."/>
            <person name="Barbeyron T."/>
            <person name="Boyen C."/>
            <person name="Cambefort J."/>
            <person name="Collet G."/>
            <person name="Delage L."/>
            <person name="Gobet A."/>
            <person name="Groisillier A."/>
            <person name="Leblanc C."/>
            <person name="Michel G."/>
            <person name="Scornet D."/>
            <person name="Siegel A."/>
            <person name="Tapia J.E."/>
            <person name="Tonon T."/>
        </authorList>
    </citation>
    <scope>NUCLEOTIDE SEQUENCE [LARGE SCALE GENOMIC DNA]</scope>
    <source>
        <strain evidence="2 3">Ec32</strain>
    </source>
</reference>
<dbReference type="KEGG" id="pect:BN1012_Phect886"/>
<name>X5ML27_9HYPH</name>
<evidence type="ECO:0000256" key="1">
    <source>
        <dbReference type="SAM" id="SignalP"/>
    </source>
</evidence>